<dbReference type="PANTHER" id="PTHR36113">
    <property type="entry name" value="LYASE, PUTATIVE-RELATED-RELATED"/>
    <property type="match status" value="1"/>
</dbReference>
<dbReference type="InterPro" id="IPR037523">
    <property type="entry name" value="VOC_core"/>
</dbReference>
<dbReference type="Gene3D" id="3.10.180.10">
    <property type="entry name" value="2,3-Dihydroxybiphenyl 1,2-Dioxygenase, domain 1"/>
    <property type="match status" value="1"/>
</dbReference>
<reference evidence="2 3" key="1">
    <citation type="submission" date="2021-03" db="EMBL/GenBank/DDBJ databases">
        <title>novel species isolated from a fishpond in China.</title>
        <authorList>
            <person name="Lu H."/>
            <person name="Cai Z."/>
        </authorList>
    </citation>
    <scope>NUCLEOTIDE SEQUENCE [LARGE SCALE GENOMIC DNA]</scope>
    <source>
        <strain evidence="2 3">YJ13C</strain>
    </source>
</reference>
<dbReference type="InterPro" id="IPR051332">
    <property type="entry name" value="Fosfomycin_Res_Enzymes"/>
</dbReference>
<dbReference type="RefSeq" id="WP_206587772.1">
    <property type="nucleotide sequence ID" value="NZ_JAFKCU010000004.1"/>
</dbReference>
<proteinExistence type="predicted"/>
<dbReference type="Pfam" id="PF00903">
    <property type="entry name" value="Glyoxalase"/>
    <property type="match status" value="1"/>
</dbReference>
<evidence type="ECO:0000313" key="2">
    <source>
        <dbReference type="EMBL" id="MBN7817097.1"/>
    </source>
</evidence>
<protein>
    <submittedName>
        <fullName evidence="2">VOC family protein</fullName>
    </submittedName>
</protein>
<feature type="domain" description="VOC" evidence="1">
    <location>
        <begin position="2"/>
        <end position="127"/>
    </location>
</feature>
<dbReference type="SUPFAM" id="SSF54593">
    <property type="entry name" value="Glyoxalase/Bleomycin resistance protein/Dihydroxybiphenyl dioxygenase"/>
    <property type="match status" value="1"/>
</dbReference>
<sequence>MKLAHLAIWVEDVEKMKEFYCHYFDLIPGEKYHNPNKNFTSYFLSFESGAQIELMQKPEIHSSQNRNYSFGFAHIAISTGSKEKVLSLTEKLRTDGFQVTGEPRTTGDGYFESVVLDPEGNAIEITI</sequence>
<organism evidence="2 3">
    <name type="scientific">Algoriphagus pacificus</name>
    <dbReference type="NCBI Taxonomy" id="2811234"/>
    <lineage>
        <taxon>Bacteria</taxon>
        <taxon>Pseudomonadati</taxon>
        <taxon>Bacteroidota</taxon>
        <taxon>Cytophagia</taxon>
        <taxon>Cytophagales</taxon>
        <taxon>Cyclobacteriaceae</taxon>
        <taxon>Algoriphagus</taxon>
    </lineage>
</organism>
<dbReference type="PANTHER" id="PTHR36113:SF1">
    <property type="entry name" value="GLYOXALASE_BLEOMYCIN RESISTANCE PROTEIN_DIOXYGENASE"/>
    <property type="match status" value="1"/>
</dbReference>
<accession>A0ABS3CJ67</accession>
<comment type="caution">
    <text evidence="2">The sequence shown here is derived from an EMBL/GenBank/DDBJ whole genome shotgun (WGS) entry which is preliminary data.</text>
</comment>
<evidence type="ECO:0000313" key="3">
    <source>
        <dbReference type="Proteomes" id="UP000664480"/>
    </source>
</evidence>
<keyword evidence="3" id="KW-1185">Reference proteome</keyword>
<gene>
    <name evidence="2" type="ORF">J0A69_16765</name>
</gene>
<dbReference type="PROSITE" id="PS51819">
    <property type="entry name" value="VOC"/>
    <property type="match status" value="1"/>
</dbReference>
<dbReference type="EMBL" id="JAFKCU010000004">
    <property type="protein sequence ID" value="MBN7817097.1"/>
    <property type="molecule type" value="Genomic_DNA"/>
</dbReference>
<dbReference type="InterPro" id="IPR004360">
    <property type="entry name" value="Glyas_Fos-R_dOase_dom"/>
</dbReference>
<name>A0ABS3CJ67_9BACT</name>
<evidence type="ECO:0000259" key="1">
    <source>
        <dbReference type="PROSITE" id="PS51819"/>
    </source>
</evidence>
<dbReference type="InterPro" id="IPR029068">
    <property type="entry name" value="Glyas_Bleomycin-R_OHBP_Dase"/>
</dbReference>
<dbReference type="Proteomes" id="UP000664480">
    <property type="component" value="Unassembled WGS sequence"/>
</dbReference>